<keyword evidence="3 9" id="KW-0812">Transmembrane</keyword>
<dbReference type="Gene3D" id="1.20.5.110">
    <property type="match status" value="1"/>
</dbReference>
<dbReference type="InterPro" id="IPR051097">
    <property type="entry name" value="Synaptobrevin-like_transport"/>
</dbReference>
<evidence type="ECO:0000256" key="4">
    <source>
        <dbReference type="ARBA" id="ARBA00022927"/>
    </source>
</evidence>
<dbReference type="InterPro" id="IPR042855">
    <property type="entry name" value="V_SNARE_CC"/>
</dbReference>
<dbReference type="SUPFAM" id="SSF58038">
    <property type="entry name" value="SNARE fusion complex"/>
    <property type="match status" value="1"/>
</dbReference>
<dbReference type="PANTHER" id="PTHR21136">
    <property type="entry name" value="SNARE PROTEINS"/>
    <property type="match status" value="1"/>
</dbReference>
<dbReference type="GO" id="GO:0016192">
    <property type="term" value="P:vesicle-mediated transport"/>
    <property type="evidence" value="ECO:0007669"/>
    <property type="project" value="InterPro"/>
</dbReference>
<name>A0A836L9Y1_9TRYP</name>
<dbReference type="CDD" id="cd15843">
    <property type="entry name" value="R-SNARE"/>
    <property type="match status" value="1"/>
</dbReference>
<dbReference type="Pfam" id="PF00957">
    <property type="entry name" value="Synaptobrevin"/>
    <property type="match status" value="1"/>
</dbReference>
<evidence type="ECO:0000256" key="2">
    <source>
        <dbReference type="ARBA" id="ARBA00022448"/>
    </source>
</evidence>
<evidence type="ECO:0000256" key="8">
    <source>
        <dbReference type="PROSITE-ProRule" id="PRU00290"/>
    </source>
</evidence>
<reference evidence="12 13" key="1">
    <citation type="submission" date="2021-02" db="EMBL/GenBank/DDBJ databases">
        <title>Porcisia hertigi Genome sequencing and assembly.</title>
        <authorList>
            <person name="Almutairi H."/>
            <person name="Gatherer D."/>
        </authorList>
    </citation>
    <scope>NUCLEOTIDE SEQUENCE [LARGE SCALE GENOMIC DNA]</scope>
    <source>
        <strain evidence="12 13">C119</strain>
    </source>
</reference>
<dbReference type="CDD" id="cd14824">
    <property type="entry name" value="Longin"/>
    <property type="match status" value="1"/>
</dbReference>
<dbReference type="PANTHER" id="PTHR21136:SF168">
    <property type="entry name" value="VESICLE-ASSOCIATED MEMBRANE PROTEIN 9"/>
    <property type="match status" value="1"/>
</dbReference>
<dbReference type="GO" id="GO:0012505">
    <property type="term" value="C:endomembrane system"/>
    <property type="evidence" value="ECO:0007669"/>
    <property type="project" value="UniProtKB-SubCell"/>
</dbReference>
<dbReference type="Proteomes" id="UP000674318">
    <property type="component" value="Unassembled WGS sequence"/>
</dbReference>
<keyword evidence="6 9" id="KW-0472">Membrane</keyword>
<evidence type="ECO:0000256" key="5">
    <source>
        <dbReference type="ARBA" id="ARBA00022989"/>
    </source>
</evidence>
<dbReference type="RefSeq" id="XP_067757124.1">
    <property type="nucleotide sequence ID" value="XM_067900924.1"/>
</dbReference>
<evidence type="ECO:0000256" key="9">
    <source>
        <dbReference type="SAM" id="Phobius"/>
    </source>
</evidence>
<evidence type="ECO:0000256" key="6">
    <source>
        <dbReference type="ARBA" id="ARBA00023136"/>
    </source>
</evidence>
<dbReference type="InterPro" id="IPR001388">
    <property type="entry name" value="Synaptobrevin-like"/>
</dbReference>
<dbReference type="KEGG" id="phet:94291001"/>
<dbReference type="AlphaFoldDB" id="A0A836L9Y1"/>
<proteinExistence type="inferred from homology"/>
<dbReference type="GO" id="GO:0016020">
    <property type="term" value="C:membrane"/>
    <property type="evidence" value="ECO:0007669"/>
    <property type="project" value="InterPro"/>
</dbReference>
<keyword evidence="4" id="KW-0653">Protein transport</keyword>
<evidence type="ECO:0008006" key="14">
    <source>
        <dbReference type="Google" id="ProtNLM"/>
    </source>
</evidence>
<keyword evidence="8" id="KW-0175">Coiled coil</keyword>
<evidence type="ECO:0000256" key="7">
    <source>
        <dbReference type="ARBA" id="ARBA00046280"/>
    </source>
</evidence>
<comment type="similarity">
    <text evidence="1">Belongs to the synaptobrevin family.</text>
</comment>
<dbReference type="GO" id="GO:0005737">
    <property type="term" value="C:cytoplasm"/>
    <property type="evidence" value="ECO:0007669"/>
    <property type="project" value="UniProtKB-ARBA"/>
</dbReference>
<dbReference type="PRINTS" id="PR00219">
    <property type="entry name" value="SYNAPTOBREVN"/>
</dbReference>
<feature type="domain" description="V-SNARE coiled-coil homology" evidence="11">
    <location>
        <begin position="129"/>
        <end position="189"/>
    </location>
</feature>
<evidence type="ECO:0000259" key="11">
    <source>
        <dbReference type="PROSITE" id="PS50892"/>
    </source>
</evidence>
<dbReference type="InterPro" id="IPR010908">
    <property type="entry name" value="Longin_dom"/>
</dbReference>
<dbReference type="GO" id="GO:0015031">
    <property type="term" value="P:protein transport"/>
    <property type="evidence" value="ECO:0007669"/>
    <property type="project" value="UniProtKB-KW"/>
</dbReference>
<dbReference type="EMBL" id="JAFJZO010000023">
    <property type="protein sequence ID" value="KAG5504501.1"/>
    <property type="molecule type" value="Genomic_DNA"/>
</dbReference>
<protein>
    <recommendedName>
        <fullName evidence="14">Vesicle-associated membrane protein 7</fullName>
    </recommendedName>
</protein>
<evidence type="ECO:0000256" key="1">
    <source>
        <dbReference type="ARBA" id="ARBA00008025"/>
    </source>
</evidence>
<evidence type="ECO:0000259" key="10">
    <source>
        <dbReference type="PROSITE" id="PS50859"/>
    </source>
</evidence>
<keyword evidence="13" id="KW-1185">Reference proteome</keyword>
<dbReference type="Gene3D" id="3.30.450.50">
    <property type="entry name" value="Longin domain"/>
    <property type="match status" value="1"/>
</dbReference>
<evidence type="ECO:0000313" key="12">
    <source>
        <dbReference type="EMBL" id="KAG5504501.1"/>
    </source>
</evidence>
<dbReference type="OrthoDB" id="248747at2759"/>
<feature type="domain" description="Longin" evidence="10">
    <location>
        <begin position="33"/>
        <end position="89"/>
    </location>
</feature>
<comment type="subcellular location">
    <subcellularLocation>
        <location evidence="7">Endomembrane system</location>
        <topology evidence="7">Single-pass type IV membrane protein</topology>
    </subcellularLocation>
</comment>
<keyword evidence="2" id="KW-0813">Transport</keyword>
<evidence type="ECO:0000256" key="3">
    <source>
        <dbReference type="ARBA" id="ARBA00022692"/>
    </source>
</evidence>
<dbReference type="PROSITE" id="PS50859">
    <property type="entry name" value="LONGIN"/>
    <property type="match status" value="1"/>
</dbReference>
<evidence type="ECO:0000313" key="13">
    <source>
        <dbReference type="Proteomes" id="UP000674318"/>
    </source>
</evidence>
<dbReference type="InterPro" id="IPR011012">
    <property type="entry name" value="Longin-like_dom_sf"/>
</dbReference>
<dbReference type="Pfam" id="PF13774">
    <property type="entry name" value="Longin"/>
    <property type="match status" value="1"/>
</dbReference>
<dbReference type="GeneID" id="94291001"/>
<organism evidence="12 13">
    <name type="scientific">Porcisia hertigi</name>
    <dbReference type="NCBI Taxonomy" id="2761500"/>
    <lineage>
        <taxon>Eukaryota</taxon>
        <taxon>Discoba</taxon>
        <taxon>Euglenozoa</taxon>
        <taxon>Kinetoplastea</taxon>
        <taxon>Metakinetoplastina</taxon>
        <taxon>Trypanosomatida</taxon>
        <taxon>Trypanosomatidae</taxon>
        <taxon>Leishmaniinae</taxon>
        <taxon>Porcisia</taxon>
    </lineage>
</organism>
<dbReference type="SMART" id="SM01270">
    <property type="entry name" value="Longin"/>
    <property type="match status" value="1"/>
</dbReference>
<keyword evidence="5 9" id="KW-1133">Transmembrane helix</keyword>
<sequence length="221" mass="24811">MPIDGSLVAYRQVIVAEEGISPSARLALHKMLRLLPCNDGRVSYQVEQGMYHFLVENEIVYVCITSGPYENRIVFGFLIQIKDAFKTDFVTRAGNSSFHADLTPKNCQAFSPTLASSRNVFNSNPHADRIGQIKDQLNTTREVILQNLDSIIDRGDHIDTLCDRTDLLRDEAQGFHSNTHSLKRAVLFRNIKIIVGVVISLAILVIITAFSICGIYLKKCW</sequence>
<accession>A0A836L9Y1</accession>
<dbReference type="SUPFAM" id="SSF64356">
    <property type="entry name" value="SNARE-like"/>
    <property type="match status" value="1"/>
</dbReference>
<feature type="transmembrane region" description="Helical" evidence="9">
    <location>
        <begin position="193"/>
        <end position="217"/>
    </location>
</feature>
<gene>
    <name evidence="12" type="ORF">JKF63_04953</name>
</gene>
<comment type="caution">
    <text evidence="12">The sequence shown here is derived from an EMBL/GenBank/DDBJ whole genome shotgun (WGS) entry which is preliminary data.</text>
</comment>
<dbReference type="PROSITE" id="PS50892">
    <property type="entry name" value="V_SNARE"/>
    <property type="match status" value="1"/>
</dbReference>